<protein>
    <submittedName>
        <fullName evidence="1">Uncharacterized protein</fullName>
    </submittedName>
</protein>
<dbReference type="Proteomes" id="UP001418222">
    <property type="component" value="Unassembled WGS sequence"/>
</dbReference>
<gene>
    <name evidence="1" type="ORF">KSP39_PZI009476</name>
</gene>
<evidence type="ECO:0000313" key="2">
    <source>
        <dbReference type="Proteomes" id="UP001418222"/>
    </source>
</evidence>
<comment type="caution">
    <text evidence="1">The sequence shown here is derived from an EMBL/GenBank/DDBJ whole genome shotgun (WGS) entry which is preliminary data.</text>
</comment>
<keyword evidence="2" id="KW-1185">Reference proteome</keyword>
<name>A0AAP0G7R6_9ASPA</name>
<accession>A0AAP0G7R6</accession>
<sequence>MLSLSSRKTRRRLPPRVDPLRLLVDVHGEKQMRRKDITEVLYCGRTSGCGGSPATGRPAFVGVNTVNIHGKLLCIFWRLAVVGLPTTLGSLMATPINPGWSASPQPAAARRCEEASCVEAAGGCRLAGHRPPSDEPRAVSGWRARNHRPPLRTKLFRIFARGFSAYACHDTLNINIEDGLSLDSSMFDMVVAAVNAVVMNCHSECPTSPKELRSKLVFFS</sequence>
<reference evidence="1 2" key="1">
    <citation type="journal article" date="2022" name="Nat. Plants">
        <title>Genomes of leafy and leafless Platanthera orchids illuminate the evolution of mycoheterotrophy.</title>
        <authorList>
            <person name="Li M.H."/>
            <person name="Liu K.W."/>
            <person name="Li Z."/>
            <person name="Lu H.C."/>
            <person name="Ye Q.L."/>
            <person name="Zhang D."/>
            <person name="Wang J.Y."/>
            <person name="Li Y.F."/>
            <person name="Zhong Z.M."/>
            <person name="Liu X."/>
            <person name="Yu X."/>
            <person name="Liu D.K."/>
            <person name="Tu X.D."/>
            <person name="Liu B."/>
            <person name="Hao Y."/>
            <person name="Liao X.Y."/>
            <person name="Jiang Y.T."/>
            <person name="Sun W.H."/>
            <person name="Chen J."/>
            <person name="Chen Y.Q."/>
            <person name="Ai Y."/>
            <person name="Zhai J.W."/>
            <person name="Wu S.S."/>
            <person name="Zhou Z."/>
            <person name="Hsiao Y.Y."/>
            <person name="Wu W.L."/>
            <person name="Chen Y.Y."/>
            <person name="Lin Y.F."/>
            <person name="Hsu J.L."/>
            <person name="Li C.Y."/>
            <person name="Wang Z.W."/>
            <person name="Zhao X."/>
            <person name="Zhong W.Y."/>
            <person name="Ma X.K."/>
            <person name="Ma L."/>
            <person name="Huang J."/>
            <person name="Chen G.Z."/>
            <person name="Huang M.Z."/>
            <person name="Huang L."/>
            <person name="Peng D.H."/>
            <person name="Luo Y.B."/>
            <person name="Zou S.Q."/>
            <person name="Chen S.P."/>
            <person name="Lan S."/>
            <person name="Tsai W.C."/>
            <person name="Van de Peer Y."/>
            <person name="Liu Z.J."/>
        </authorList>
    </citation>
    <scope>NUCLEOTIDE SEQUENCE [LARGE SCALE GENOMIC DNA]</scope>
    <source>
        <strain evidence="1">Lor287</strain>
    </source>
</reference>
<dbReference type="EMBL" id="JBBWWQ010000007">
    <property type="protein sequence ID" value="KAK8942947.1"/>
    <property type="molecule type" value="Genomic_DNA"/>
</dbReference>
<proteinExistence type="predicted"/>
<organism evidence="1 2">
    <name type="scientific">Platanthera zijinensis</name>
    <dbReference type="NCBI Taxonomy" id="2320716"/>
    <lineage>
        <taxon>Eukaryota</taxon>
        <taxon>Viridiplantae</taxon>
        <taxon>Streptophyta</taxon>
        <taxon>Embryophyta</taxon>
        <taxon>Tracheophyta</taxon>
        <taxon>Spermatophyta</taxon>
        <taxon>Magnoliopsida</taxon>
        <taxon>Liliopsida</taxon>
        <taxon>Asparagales</taxon>
        <taxon>Orchidaceae</taxon>
        <taxon>Orchidoideae</taxon>
        <taxon>Orchideae</taxon>
        <taxon>Orchidinae</taxon>
        <taxon>Platanthera</taxon>
    </lineage>
</organism>
<evidence type="ECO:0000313" key="1">
    <source>
        <dbReference type="EMBL" id="KAK8942947.1"/>
    </source>
</evidence>
<dbReference type="AlphaFoldDB" id="A0AAP0G7R6"/>